<evidence type="ECO:0000313" key="2">
    <source>
        <dbReference type="EMBL" id="MVT39702.1"/>
    </source>
</evidence>
<reference evidence="2 3" key="1">
    <citation type="submission" date="2019-12" db="EMBL/GenBank/DDBJ databases">
        <title>The draft genomic sequence of strain Chitinophaga oryziterrae JCM 16595.</title>
        <authorList>
            <person name="Zhang X."/>
        </authorList>
    </citation>
    <scope>NUCLEOTIDE SEQUENCE [LARGE SCALE GENOMIC DNA]</scope>
    <source>
        <strain evidence="2 3">JCM 16595</strain>
    </source>
</reference>
<keyword evidence="3" id="KW-1185">Reference proteome</keyword>
<accession>A0A6N8J698</accession>
<proteinExistence type="predicted"/>
<dbReference type="SUPFAM" id="SSF69618">
    <property type="entry name" value="HemD-like"/>
    <property type="match status" value="1"/>
</dbReference>
<dbReference type="Proteomes" id="UP000468388">
    <property type="component" value="Unassembled WGS sequence"/>
</dbReference>
<dbReference type="InterPro" id="IPR036108">
    <property type="entry name" value="4pyrrol_syn_uPrphyn_synt_sf"/>
</dbReference>
<dbReference type="PANTHER" id="PTHR12390:SF0">
    <property type="entry name" value="UROPORPHYRINOGEN-III SYNTHASE"/>
    <property type="match status" value="1"/>
</dbReference>
<evidence type="ECO:0000313" key="3">
    <source>
        <dbReference type="Proteomes" id="UP000468388"/>
    </source>
</evidence>
<organism evidence="2 3">
    <name type="scientific">Chitinophaga oryziterrae</name>
    <dbReference type="NCBI Taxonomy" id="1031224"/>
    <lineage>
        <taxon>Bacteria</taxon>
        <taxon>Pseudomonadati</taxon>
        <taxon>Bacteroidota</taxon>
        <taxon>Chitinophagia</taxon>
        <taxon>Chitinophagales</taxon>
        <taxon>Chitinophagaceae</taxon>
        <taxon>Chitinophaga</taxon>
    </lineage>
</organism>
<dbReference type="GO" id="GO:0006780">
    <property type="term" value="P:uroporphyrinogen III biosynthetic process"/>
    <property type="evidence" value="ECO:0007669"/>
    <property type="project" value="InterPro"/>
</dbReference>
<gene>
    <name evidence="2" type="ORF">GO495_03830</name>
</gene>
<dbReference type="GO" id="GO:0005829">
    <property type="term" value="C:cytosol"/>
    <property type="evidence" value="ECO:0007669"/>
    <property type="project" value="TreeGrafter"/>
</dbReference>
<dbReference type="CDD" id="cd06578">
    <property type="entry name" value="HemD"/>
    <property type="match status" value="1"/>
</dbReference>
<feature type="domain" description="Tetrapyrrole biosynthesis uroporphyrinogen III synthase" evidence="1">
    <location>
        <begin position="17"/>
        <end position="202"/>
    </location>
</feature>
<name>A0A6N8J698_9BACT</name>
<dbReference type="InterPro" id="IPR039793">
    <property type="entry name" value="UROS/Hem4"/>
</dbReference>
<dbReference type="AlphaFoldDB" id="A0A6N8J698"/>
<evidence type="ECO:0000259" key="1">
    <source>
        <dbReference type="Pfam" id="PF02602"/>
    </source>
</evidence>
<dbReference type="PANTHER" id="PTHR12390">
    <property type="entry name" value="UROPORPHYRINOGEN III SYNTHASE"/>
    <property type="match status" value="1"/>
</dbReference>
<comment type="caution">
    <text evidence="2">The sequence shown here is derived from an EMBL/GenBank/DDBJ whole genome shotgun (WGS) entry which is preliminary data.</text>
</comment>
<dbReference type="Gene3D" id="3.40.50.10090">
    <property type="match status" value="2"/>
</dbReference>
<sequence length="223" mass="24165">MQVSILSTKELPLSLLAAAAEQGMDITVAQFIHIQPVAATYSIPENSVVIFTSANAVNNVRLIYPTWQIFCLGGATLEALLARRPDAQVTATASNAATLAAHIIEQGNISNVVFFCGNIRRNELPDLLHQHHITVQEIVVYETTAIPAVTTNNYDGIFFFSPSGVRSYFTVNTLPANTVCFAIGNTTAGTLKEYTTNKIITNPDVPSATQMLQTAISYFNNIN</sequence>
<dbReference type="InterPro" id="IPR003754">
    <property type="entry name" value="4pyrrol_synth_uPrphyn_synth"/>
</dbReference>
<protein>
    <submittedName>
        <fullName evidence="2">Uroporphyrinogen-III synthase</fullName>
    </submittedName>
</protein>
<dbReference type="OrthoDB" id="1523900at2"/>
<dbReference type="Pfam" id="PF02602">
    <property type="entry name" value="HEM4"/>
    <property type="match status" value="1"/>
</dbReference>
<dbReference type="EMBL" id="WRXO01000001">
    <property type="protein sequence ID" value="MVT39702.1"/>
    <property type="molecule type" value="Genomic_DNA"/>
</dbReference>
<dbReference type="GO" id="GO:0004852">
    <property type="term" value="F:uroporphyrinogen-III synthase activity"/>
    <property type="evidence" value="ECO:0007669"/>
    <property type="project" value="InterPro"/>
</dbReference>
<dbReference type="RefSeq" id="WP_157298357.1">
    <property type="nucleotide sequence ID" value="NZ_BAAAZB010000005.1"/>
</dbReference>